<protein>
    <submittedName>
        <fullName evidence="2">Tetratricopeptide repeat protein</fullName>
    </submittedName>
</protein>
<dbReference type="Gene3D" id="3.40.50.2000">
    <property type="entry name" value="Glycogen Phosphorylase B"/>
    <property type="match status" value="1"/>
</dbReference>
<accession>A0ABX0FMZ2</accession>
<reference evidence="3" key="1">
    <citation type="submission" date="2023-07" db="EMBL/GenBank/DDBJ databases">
        <title>Duganella aceri sp. nov., isolated from tree sap.</title>
        <authorList>
            <person name="Kim I.S."/>
        </authorList>
    </citation>
    <scope>NUCLEOTIDE SEQUENCE [LARGE SCALE GENOMIC DNA]</scope>
    <source>
        <strain evidence="3">SAP-35</strain>
    </source>
</reference>
<dbReference type="InterPro" id="IPR052943">
    <property type="entry name" value="TMTC_O-mannosyl-trnsfr"/>
</dbReference>
<evidence type="ECO:0000313" key="3">
    <source>
        <dbReference type="Proteomes" id="UP000666369"/>
    </source>
</evidence>
<gene>
    <name evidence="2" type="ORF">GW587_16675</name>
</gene>
<feature type="repeat" description="TPR" evidence="1">
    <location>
        <begin position="73"/>
        <end position="106"/>
    </location>
</feature>
<dbReference type="SMART" id="SM00028">
    <property type="entry name" value="TPR"/>
    <property type="match status" value="4"/>
</dbReference>
<dbReference type="PANTHER" id="PTHR44809:SF1">
    <property type="entry name" value="PROTEIN O-MANNOSYL-TRANSFERASE TMTC1"/>
    <property type="match status" value="1"/>
</dbReference>
<dbReference type="SUPFAM" id="SSF48452">
    <property type="entry name" value="TPR-like"/>
    <property type="match status" value="1"/>
</dbReference>
<dbReference type="SUPFAM" id="SSF53756">
    <property type="entry name" value="UDP-Glycosyltransferase/glycogen phosphorylase"/>
    <property type="match status" value="1"/>
</dbReference>
<feature type="repeat" description="TPR" evidence="1">
    <location>
        <begin position="107"/>
        <end position="140"/>
    </location>
</feature>
<dbReference type="Proteomes" id="UP000666369">
    <property type="component" value="Unassembled WGS sequence"/>
</dbReference>
<dbReference type="Gene3D" id="1.25.40.10">
    <property type="entry name" value="Tetratricopeptide repeat domain"/>
    <property type="match status" value="2"/>
</dbReference>
<dbReference type="InterPro" id="IPR019734">
    <property type="entry name" value="TPR_rpt"/>
</dbReference>
<dbReference type="InterPro" id="IPR011990">
    <property type="entry name" value="TPR-like_helical_dom_sf"/>
</dbReference>
<sequence>MHTDPQQAYLDGNHRMADGDDAGAEACYLRALALEPLHGPARANLGYLKERQGALAEAEFHYLQAIALMPDHAQLYQNLGVLLWREKRFADAEPAMRAAVELAPESASAWSQLGMLLVCTHREADGEACYREALALDPQHARARFNLSYLLLRQARFAEGWRMLDARWDFDQVPQAVDCPLWEGQSLDGRSVVVMQEAGNGDTIHFFRYAALLKERGAARVAVVCHPSLVRLFVTLPGVDEVYALGAPMPAEGWDFWTRAMRLPGLFGTQMDGIPAAVPYLSARPELVRQWGGRLPQRGLRVGLAWKGNPNFENDADRSLPSVMTLAPLATVPAHFVSLQKGAGEEEALQPPAGMSLHAIGPLLGDFADTAAVMANLDLVISVDTAVAHLAGALGKPCWLLLPDYRCDWRWMTERDDSPWYPSMRLFRQRPGGGWAPVITEVAAALAQLASSSPPAQAW</sequence>
<dbReference type="InterPro" id="IPR002201">
    <property type="entry name" value="Glyco_trans_9"/>
</dbReference>
<dbReference type="RefSeq" id="WP_166105309.1">
    <property type="nucleotide sequence ID" value="NZ_JAADJT010000007.1"/>
</dbReference>
<organism evidence="2 3">
    <name type="scientific">Duganella aceris</name>
    <dbReference type="NCBI Taxonomy" id="2703883"/>
    <lineage>
        <taxon>Bacteria</taxon>
        <taxon>Pseudomonadati</taxon>
        <taxon>Pseudomonadota</taxon>
        <taxon>Betaproteobacteria</taxon>
        <taxon>Burkholderiales</taxon>
        <taxon>Oxalobacteraceae</taxon>
        <taxon>Telluria group</taxon>
        <taxon>Duganella</taxon>
    </lineage>
</organism>
<evidence type="ECO:0000313" key="2">
    <source>
        <dbReference type="EMBL" id="NGZ85882.1"/>
    </source>
</evidence>
<dbReference type="Pfam" id="PF13432">
    <property type="entry name" value="TPR_16"/>
    <property type="match status" value="2"/>
</dbReference>
<keyword evidence="3" id="KW-1185">Reference proteome</keyword>
<comment type="caution">
    <text evidence="2">The sequence shown here is derived from an EMBL/GenBank/DDBJ whole genome shotgun (WGS) entry which is preliminary data.</text>
</comment>
<dbReference type="PROSITE" id="PS50005">
    <property type="entry name" value="TPR"/>
    <property type="match status" value="2"/>
</dbReference>
<dbReference type="PANTHER" id="PTHR44809">
    <property type="match status" value="1"/>
</dbReference>
<dbReference type="Pfam" id="PF01075">
    <property type="entry name" value="Glyco_transf_9"/>
    <property type="match status" value="1"/>
</dbReference>
<dbReference type="EMBL" id="JAADJT010000007">
    <property type="protein sequence ID" value="NGZ85882.1"/>
    <property type="molecule type" value="Genomic_DNA"/>
</dbReference>
<keyword evidence="1" id="KW-0802">TPR repeat</keyword>
<proteinExistence type="predicted"/>
<evidence type="ECO:0000256" key="1">
    <source>
        <dbReference type="PROSITE-ProRule" id="PRU00339"/>
    </source>
</evidence>
<name>A0ABX0FMZ2_9BURK</name>